<sequence>MAGLLNGLRVQGQESTTTTDAANPRAKDERRADSDADDEDFTDCHAAEEAPRRQQRAEAGHALVESGITSIFFHRYKRKLAQIQKKTGAWSE</sequence>
<evidence type="ECO:0000256" key="1">
    <source>
        <dbReference type="SAM" id="MobiDB-lite"/>
    </source>
</evidence>
<comment type="caution">
    <text evidence="2">The sequence shown here is derived from an EMBL/GenBank/DDBJ whole genome shotgun (WGS) entry which is preliminary data.</text>
</comment>
<evidence type="ECO:0000313" key="3">
    <source>
        <dbReference type="Proteomes" id="UP001066276"/>
    </source>
</evidence>
<accession>A0AAV7RGY5</accession>
<dbReference type="AlphaFoldDB" id="A0AAV7RGY5"/>
<keyword evidence="3" id="KW-1185">Reference proteome</keyword>
<feature type="region of interest" description="Disordered" evidence="1">
    <location>
        <begin position="1"/>
        <end position="60"/>
    </location>
</feature>
<feature type="compositionally biased region" description="Basic and acidic residues" evidence="1">
    <location>
        <begin position="25"/>
        <end position="34"/>
    </location>
</feature>
<feature type="compositionally biased region" description="Basic and acidic residues" evidence="1">
    <location>
        <begin position="42"/>
        <end position="59"/>
    </location>
</feature>
<reference evidence="2" key="1">
    <citation type="journal article" date="2022" name="bioRxiv">
        <title>Sequencing and chromosome-scale assembly of the giantPleurodeles waltlgenome.</title>
        <authorList>
            <person name="Brown T."/>
            <person name="Elewa A."/>
            <person name="Iarovenko S."/>
            <person name="Subramanian E."/>
            <person name="Araus A.J."/>
            <person name="Petzold A."/>
            <person name="Susuki M."/>
            <person name="Suzuki K.-i.T."/>
            <person name="Hayashi T."/>
            <person name="Toyoda A."/>
            <person name="Oliveira C."/>
            <person name="Osipova E."/>
            <person name="Leigh N.D."/>
            <person name="Simon A."/>
            <person name="Yun M.H."/>
        </authorList>
    </citation>
    <scope>NUCLEOTIDE SEQUENCE</scope>
    <source>
        <strain evidence="2">20211129_DDA</strain>
        <tissue evidence="2">Liver</tissue>
    </source>
</reference>
<dbReference type="EMBL" id="JANPWB010000009">
    <property type="protein sequence ID" value="KAJ1150080.1"/>
    <property type="molecule type" value="Genomic_DNA"/>
</dbReference>
<feature type="compositionally biased region" description="Polar residues" evidence="1">
    <location>
        <begin position="12"/>
        <end position="21"/>
    </location>
</feature>
<organism evidence="2 3">
    <name type="scientific">Pleurodeles waltl</name>
    <name type="common">Iberian ribbed newt</name>
    <dbReference type="NCBI Taxonomy" id="8319"/>
    <lineage>
        <taxon>Eukaryota</taxon>
        <taxon>Metazoa</taxon>
        <taxon>Chordata</taxon>
        <taxon>Craniata</taxon>
        <taxon>Vertebrata</taxon>
        <taxon>Euteleostomi</taxon>
        <taxon>Amphibia</taxon>
        <taxon>Batrachia</taxon>
        <taxon>Caudata</taxon>
        <taxon>Salamandroidea</taxon>
        <taxon>Salamandridae</taxon>
        <taxon>Pleurodelinae</taxon>
        <taxon>Pleurodeles</taxon>
    </lineage>
</organism>
<name>A0AAV7RGY5_PLEWA</name>
<protein>
    <submittedName>
        <fullName evidence="2">Uncharacterized protein</fullName>
    </submittedName>
</protein>
<proteinExistence type="predicted"/>
<gene>
    <name evidence="2" type="ORF">NDU88_002878</name>
</gene>
<dbReference type="Proteomes" id="UP001066276">
    <property type="component" value="Chromosome 5"/>
</dbReference>
<evidence type="ECO:0000313" key="2">
    <source>
        <dbReference type="EMBL" id="KAJ1150080.1"/>
    </source>
</evidence>